<evidence type="ECO:0000256" key="9">
    <source>
        <dbReference type="ARBA" id="ARBA00024190"/>
    </source>
</evidence>
<evidence type="ECO:0000256" key="11">
    <source>
        <dbReference type="ARBA" id="ARBA00041557"/>
    </source>
</evidence>
<gene>
    <name evidence="14" type="ORF">PPAR1163_LOCUS6794</name>
</gene>
<feature type="region of interest" description="Disordered" evidence="13">
    <location>
        <begin position="485"/>
        <end position="542"/>
    </location>
</feature>
<dbReference type="SUPFAM" id="SSF50978">
    <property type="entry name" value="WD40 repeat-like"/>
    <property type="match status" value="1"/>
</dbReference>
<dbReference type="EMBL" id="HBGJ01010894">
    <property type="protein sequence ID" value="CAD9248435.1"/>
    <property type="molecule type" value="Transcribed_RNA"/>
</dbReference>
<dbReference type="SMART" id="SM00320">
    <property type="entry name" value="WD40"/>
    <property type="match status" value="6"/>
</dbReference>
<evidence type="ECO:0000256" key="6">
    <source>
        <dbReference type="ARBA" id="ARBA00023069"/>
    </source>
</evidence>
<keyword evidence="5" id="KW-0282">Flagellum</keyword>
<dbReference type="Gene3D" id="2.130.10.10">
    <property type="entry name" value="YVTN repeat-like/Quinoprotein amine dehydrogenase"/>
    <property type="match status" value="2"/>
</dbReference>
<evidence type="ECO:0000256" key="1">
    <source>
        <dbReference type="ARBA" id="ARBA00004611"/>
    </source>
</evidence>
<dbReference type="InterPro" id="IPR036322">
    <property type="entry name" value="WD40_repeat_dom_sf"/>
</dbReference>
<organism evidence="14">
    <name type="scientific">Phaeomonas parva</name>
    <dbReference type="NCBI Taxonomy" id="124430"/>
    <lineage>
        <taxon>Eukaryota</taxon>
        <taxon>Sar</taxon>
        <taxon>Stramenopiles</taxon>
        <taxon>Ochrophyta</taxon>
        <taxon>Pinguiophyceae</taxon>
        <taxon>Pinguiochrysidales</taxon>
        <taxon>Pinguiochrysidaceae</taxon>
        <taxon>Phaeomonas</taxon>
    </lineage>
</organism>
<dbReference type="PROSITE" id="PS50294">
    <property type="entry name" value="WD_REPEATS_REGION"/>
    <property type="match status" value="1"/>
</dbReference>
<accession>A0A7S1XLS0</accession>
<feature type="compositionally biased region" description="Low complexity" evidence="13">
    <location>
        <begin position="15"/>
        <end position="25"/>
    </location>
</feature>
<keyword evidence="6" id="KW-0969">Cilium</keyword>
<evidence type="ECO:0000256" key="8">
    <source>
        <dbReference type="ARBA" id="ARBA00023273"/>
    </source>
</evidence>
<sequence>MPPPAAGMDSKSRARGSASGVASSKNRSSATGIRSTGGAARHSSGAARLSGGASGTRTRGTRHSRSKNGATHASGYRGDGRKPPVYLQVDGERRNVTPKSLLRGSTAAPAPGDGNSAAKSALQQTEENANPNPTASSSSAAAAGAAAGAAAPPTADANSGNMRMAKSHAEVIGRRASISAAAGPPTTSQSHKNMGGMHRGMSRLHTQRELLKETGPKLAPLEVTLSETATATLLHIPSMWEASDSPNVGVLREDNARYEELLQRRATSDNFGERHTQTLTLARKEKAVSCEPVPKREVATMATTWDIHDAQMAAMPGINRDDDPSRRMSIFGRKGSSNVTQGSIQVEDRASEVDIEVGRTVATTLATGCLLDVSEATTQTSTKDAGVGPGVGAPAAPQGGASAPLPATTEMETQTDGVALDADALMFQRMSEDVLHSEGLSSRLLLMERSLQQGRYHGRHLEYRNHPSANPKSALERLAESMSLDDELGSAGEAELARSVSSSNVMDDFDSMGSPKPAGDDASNMEGSAAATEKTDGDGAGTSSGAKMLDMLWKHECVLTSNRSVSCMAYSKGNPDVLAVGYGEFYFDDQNGGAVLFWSLRNPEFPERIIEVDVGVTAIDFSSRNPSYVAIGLYNGAIQVYDTRSKAEVPMTMSGMGCGLSLGAPVLESQAVEGQQHMEPVWQLKWTDRGERGEVLVSISTDGRVLEWSLKKGLSVSPLMELKRYGDTEGVISRTASGLCLDFPRDDASIYFAGTEDGHIHKCSCSYNEAYLESYTGHEGPVYRIATSPFDANTFLSCSADWTVKIWHDRRSTHVINFHTVNLSEVVNDVAWSPFLPCLFASVTGDGRVEVWDFEASPHDPISTLYVDSVPDPAWLKKQEEEKLKASHIGANGDRSLPGTRQTNRTATTYDSAGGRRPRTEEGKKEEAPLIKPALTCLAFSDNAPILAVGDAHGGVSIFRLGGDVGASHAKSKHASVLGESELEQVQKRVQRAMFQQEDDGEA</sequence>
<dbReference type="GO" id="GO:0045503">
    <property type="term" value="F:dynein light chain binding"/>
    <property type="evidence" value="ECO:0007669"/>
    <property type="project" value="TreeGrafter"/>
</dbReference>
<dbReference type="GO" id="GO:0003341">
    <property type="term" value="P:cilium movement"/>
    <property type="evidence" value="ECO:0007669"/>
    <property type="project" value="TreeGrafter"/>
</dbReference>
<keyword evidence="2" id="KW-0963">Cytoplasm</keyword>
<dbReference type="AlphaFoldDB" id="A0A7S1XLS0"/>
<comment type="subcellular location">
    <subcellularLocation>
        <location evidence="1">Cytoplasm</location>
        <location evidence="1">Cytoskeleton</location>
        <location evidence="1">Flagellum axoneme</location>
    </subcellularLocation>
    <subcellularLocation>
        <location evidence="9">Dynein axonemal particle</location>
    </subcellularLocation>
</comment>
<keyword evidence="4" id="KW-0677">Repeat</keyword>
<dbReference type="GO" id="GO:0005858">
    <property type="term" value="C:axonemal dynein complex"/>
    <property type="evidence" value="ECO:0007669"/>
    <property type="project" value="TreeGrafter"/>
</dbReference>
<dbReference type="InterPro" id="IPR050687">
    <property type="entry name" value="Dynein_IC"/>
</dbReference>
<evidence type="ECO:0000256" key="3">
    <source>
        <dbReference type="ARBA" id="ARBA00022574"/>
    </source>
</evidence>
<protein>
    <recommendedName>
        <fullName evidence="10">Dynein axonemal intermediate chain 4</fullName>
    </recommendedName>
    <alternativeName>
        <fullName evidence="11">WD repeat-containing protein 78</fullName>
    </alternativeName>
</protein>
<evidence type="ECO:0000256" key="10">
    <source>
        <dbReference type="ARBA" id="ARBA00040002"/>
    </source>
</evidence>
<feature type="compositionally biased region" description="Basic and acidic residues" evidence="13">
    <location>
        <begin position="918"/>
        <end position="928"/>
    </location>
</feature>
<feature type="compositionally biased region" description="Low complexity" evidence="13">
    <location>
        <begin position="34"/>
        <end position="58"/>
    </location>
</feature>
<feature type="repeat" description="WD" evidence="12">
    <location>
        <begin position="775"/>
        <end position="807"/>
    </location>
</feature>
<feature type="compositionally biased region" description="Polar residues" evidence="13">
    <location>
        <begin position="899"/>
        <end position="911"/>
    </location>
</feature>
<feature type="compositionally biased region" description="Low complexity" evidence="13">
    <location>
        <begin position="128"/>
        <end position="159"/>
    </location>
</feature>
<feature type="region of interest" description="Disordered" evidence="13">
    <location>
        <begin position="1"/>
        <end position="170"/>
    </location>
</feature>
<evidence type="ECO:0000256" key="5">
    <source>
        <dbReference type="ARBA" id="ARBA00022846"/>
    </source>
</evidence>
<name>A0A7S1XLS0_9STRA</name>
<dbReference type="GO" id="GO:0045504">
    <property type="term" value="F:dynein heavy chain binding"/>
    <property type="evidence" value="ECO:0007669"/>
    <property type="project" value="TreeGrafter"/>
</dbReference>
<dbReference type="Pfam" id="PF00400">
    <property type="entry name" value="WD40"/>
    <property type="match status" value="2"/>
</dbReference>
<feature type="region of interest" description="Disordered" evidence="13">
    <location>
        <begin position="885"/>
        <end position="928"/>
    </location>
</feature>
<evidence type="ECO:0000313" key="14">
    <source>
        <dbReference type="EMBL" id="CAD9248435.1"/>
    </source>
</evidence>
<dbReference type="PROSITE" id="PS50082">
    <property type="entry name" value="WD_REPEATS_2"/>
    <property type="match status" value="1"/>
</dbReference>
<keyword evidence="7" id="KW-0206">Cytoskeleton</keyword>
<dbReference type="PANTHER" id="PTHR12442">
    <property type="entry name" value="DYNEIN INTERMEDIATE CHAIN"/>
    <property type="match status" value="1"/>
</dbReference>
<evidence type="ECO:0000256" key="13">
    <source>
        <dbReference type="SAM" id="MobiDB-lite"/>
    </source>
</evidence>
<feature type="compositionally biased region" description="Polar residues" evidence="13">
    <location>
        <begin position="117"/>
        <end position="127"/>
    </location>
</feature>
<keyword evidence="3 12" id="KW-0853">WD repeat</keyword>
<evidence type="ECO:0000256" key="2">
    <source>
        <dbReference type="ARBA" id="ARBA00022490"/>
    </source>
</evidence>
<dbReference type="PANTHER" id="PTHR12442:SF12">
    <property type="entry name" value="DYNEIN AXONEMAL INTERMEDIATE CHAIN 4"/>
    <property type="match status" value="1"/>
</dbReference>
<evidence type="ECO:0000256" key="12">
    <source>
        <dbReference type="PROSITE-ProRule" id="PRU00221"/>
    </source>
</evidence>
<evidence type="ECO:0000256" key="4">
    <source>
        <dbReference type="ARBA" id="ARBA00022737"/>
    </source>
</evidence>
<proteinExistence type="predicted"/>
<reference evidence="14" key="1">
    <citation type="submission" date="2021-01" db="EMBL/GenBank/DDBJ databases">
        <authorList>
            <person name="Corre E."/>
            <person name="Pelletier E."/>
            <person name="Niang G."/>
            <person name="Scheremetjew M."/>
            <person name="Finn R."/>
            <person name="Kale V."/>
            <person name="Holt S."/>
            <person name="Cochrane G."/>
            <person name="Meng A."/>
            <person name="Brown T."/>
            <person name="Cohen L."/>
        </authorList>
    </citation>
    <scope>NUCLEOTIDE SEQUENCE</scope>
    <source>
        <strain evidence="14">CCMP2877</strain>
    </source>
</reference>
<keyword evidence="8" id="KW-0966">Cell projection</keyword>
<dbReference type="InterPro" id="IPR001680">
    <property type="entry name" value="WD40_rpt"/>
</dbReference>
<feature type="compositionally biased region" description="Low complexity" evidence="13">
    <location>
        <begin position="392"/>
        <end position="407"/>
    </location>
</feature>
<feature type="region of interest" description="Disordered" evidence="13">
    <location>
        <begin position="379"/>
        <end position="407"/>
    </location>
</feature>
<dbReference type="GO" id="GO:0120293">
    <property type="term" value="C:dynein axonemal particle"/>
    <property type="evidence" value="ECO:0007669"/>
    <property type="project" value="UniProtKB-SubCell"/>
</dbReference>
<evidence type="ECO:0000256" key="7">
    <source>
        <dbReference type="ARBA" id="ARBA00023212"/>
    </source>
</evidence>
<dbReference type="InterPro" id="IPR015943">
    <property type="entry name" value="WD40/YVTN_repeat-like_dom_sf"/>
</dbReference>